<dbReference type="Proteomes" id="UP000765509">
    <property type="component" value="Unassembled WGS sequence"/>
</dbReference>
<organism evidence="1 2">
    <name type="scientific">Austropuccinia psidii MF-1</name>
    <dbReference type="NCBI Taxonomy" id="1389203"/>
    <lineage>
        <taxon>Eukaryota</taxon>
        <taxon>Fungi</taxon>
        <taxon>Dikarya</taxon>
        <taxon>Basidiomycota</taxon>
        <taxon>Pucciniomycotina</taxon>
        <taxon>Pucciniomycetes</taxon>
        <taxon>Pucciniales</taxon>
        <taxon>Sphaerophragmiaceae</taxon>
        <taxon>Austropuccinia</taxon>
    </lineage>
</organism>
<protein>
    <submittedName>
        <fullName evidence="1">Uncharacterized protein</fullName>
    </submittedName>
</protein>
<keyword evidence="2" id="KW-1185">Reference proteome</keyword>
<gene>
    <name evidence="1" type="ORF">O181_061206</name>
</gene>
<dbReference type="AlphaFoldDB" id="A0A9Q3EFL5"/>
<comment type="caution">
    <text evidence="1">The sequence shown here is derived from an EMBL/GenBank/DDBJ whole genome shotgun (WGS) entry which is preliminary data.</text>
</comment>
<accession>A0A9Q3EFL5</accession>
<evidence type="ECO:0000313" key="2">
    <source>
        <dbReference type="Proteomes" id="UP000765509"/>
    </source>
</evidence>
<evidence type="ECO:0000313" key="1">
    <source>
        <dbReference type="EMBL" id="MBW0521491.1"/>
    </source>
</evidence>
<reference evidence="1" key="1">
    <citation type="submission" date="2021-03" db="EMBL/GenBank/DDBJ databases">
        <title>Draft genome sequence of rust myrtle Austropuccinia psidii MF-1, a brazilian biotype.</title>
        <authorList>
            <person name="Quecine M.C."/>
            <person name="Pachon D.M.R."/>
            <person name="Bonatelli M.L."/>
            <person name="Correr F.H."/>
            <person name="Franceschini L.M."/>
            <person name="Leite T.F."/>
            <person name="Margarido G.R.A."/>
            <person name="Almeida C.A."/>
            <person name="Ferrarezi J.A."/>
            <person name="Labate C.A."/>
        </authorList>
    </citation>
    <scope>NUCLEOTIDE SEQUENCE</scope>
    <source>
        <strain evidence="1">MF-1</strain>
    </source>
</reference>
<sequence length="113" mass="12154">MPGPQKGSQEQFKTTSPVPSCIDLSTPLLGDHPMVTSLPDCSKVIIQPMKDGDGKRTFDLGPIVTMSCHPWDSNAKVSIEQNQPNALQQDSPIPSLPCEQTLLQPTFGGTIPL</sequence>
<proteinExistence type="predicted"/>
<name>A0A9Q3EFL5_9BASI</name>
<dbReference type="EMBL" id="AVOT02028853">
    <property type="protein sequence ID" value="MBW0521491.1"/>
    <property type="molecule type" value="Genomic_DNA"/>
</dbReference>